<evidence type="ECO:0000256" key="1">
    <source>
        <dbReference type="ARBA" id="ARBA00004496"/>
    </source>
</evidence>
<dbReference type="InterPro" id="IPR045168">
    <property type="entry name" value="YTH_prot"/>
</dbReference>
<comment type="similarity">
    <text evidence="4">Belongs to the YTHDF family.</text>
</comment>
<evidence type="ECO:0000256" key="4">
    <source>
        <dbReference type="RuleBase" id="RU369095"/>
    </source>
</evidence>
<gene>
    <name evidence="7" type="ORF">A4U43_C07F32970</name>
</gene>
<dbReference type="Pfam" id="PF04146">
    <property type="entry name" value="YTH"/>
    <property type="match status" value="1"/>
</dbReference>
<accession>A0A5P1EGL9</accession>
<proteinExistence type="inferred from homology"/>
<organism evidence="7 8">
    <name type="scientific">Asparagus officinalis</name>
    <name type="common">Garden asparagus</name>
    <dbReference type="NCBI Taxonomy" id="4686"/>
    <lineage>
        <taxon>Eukaryota</taxon>
        <taxon>Viridiplantae</taxon>
        <taxon>Streptophyta</taxon>
        <taxon>Embryophyta</taxon>
        <taxon>Tracheophyta</taxon>
        <taxon>Spermatophyta</taxon>
        <taxon>Magnoliopsida</taxon>
        <taxon>Liliopsida</taxon>
        <taxon>Asparagales</taxon>
        <taxon>Asparagaceae</taxon>
        <taxon>Asparagoideae</taxon>
        <taxon>Asparagus</taxon>
    </lineage>
</organism>
<evidence type="ECO:0000259" key="6">
    <source>
        <dbReference type="PROSITE" id="PS50882"/>
    </source>
</evidence>
<feature type="compositionally biased region" description="Polar residues" evidence="5">
    <location>
        <begin position="210"/>
        <end position="223"/>
    </location>
</feature>
<dbReference type="Proteomes" id="UP000243459">
    <property type="component" value="Chromosome 7"/>
</dbReference>
<evidence type="ECO:0000313" key="7">
    <source>
        <dbReference type="EMBL" id="ONK65048.1"/>
    </source>
</evidence>
<dbReference type="AlphaFoldDB" id="A0A5P1EGL9"/>
<dbReference type="PANTHER" id="PTHR12357">
    <property type="entry name" value="YTH YT521-B HOMOLOGY DOMAIN-CONTAINING"/>
    <property type="match status" value="1"/>
</dbReference>
<dbReference type="PROSITE" id="PS50882">
    <property type="entry name" value="YTH"/>
    <property type="match status" value="1"/>
</dbReference>
<dbReference type="GO" id="GO:1990247">
    <property type="term" value="F:N6-methyladenosine-containing RNA reader activity"/>
    <property type="evidence" value="ECO:0007669"/>
    <property type="project" value="UniProtKB-UniRule"/>
</dbReference>
<dbReference type="OMA" id="FMDPNMF"/>
<comment type="function">
    <text evidence="4">Specifically recognizes and binds N6-methyladenosine (m6A)-containing RNAs, and regulates mRNA stability. M6A is a modification present at internal sites of mRNAs and some non-coding RNAs and plays a role in mRNA stability and processing.</text>
</comment>
<feature type="region of interest" description="Disordered" evidence="5">
    <location>
        <begin position="26"/>
        <end position="55"/>
    </location>
</feature>
<dbReference type="EMBL" id="CM007387">
    <property type="protein sequence ID" value="ONK65048.1"/>
    <property type="molecule type" value="Genomic_DNA"/>
</dbReference>
<dbReference type="PANTHER" id="PTHR12357:SF99">
    <property type="entry name" value="YTH DOMAIN-CONTAINING PROTEIN ECT2-RELATED"/>
    <property type="match status" value="1"/>
</dbReference>
<keyword evidence="2" id="KW-0963">Cytoplasm</keyword>
<dbReference type="GO" id="GO:0003729">
    <property type="term" value="F:mRNA binding"/>
    <property type="evidence" value="ECO:0007669"/>
    <property type="project" value="UniProtKB-UniRule"/>
</dbReference>
<dbReference type="FunFam" id="3.10.590.10:FF:000001">
    <property type="entry name" value="YTH domain family 1, isoform CRA_a"/>
    <property type="match status" value="1"/>
</dbReference>
<evidence type="ECO:0000256" key="3">
    <source>
        <dbReference type="ARBA" id="ARBA00022884"/>
    </source>
</evidence>
<comment type="subcellular location">
    <subcellularLocation>
        <location evidence="1">Cytoplasm</location>
    </subcellularLocation>
</comment>
<keyword evidence="8" id="KW-1185">Reference proteome</keyword>
<sequence>MSSALLGVFNLVSLETSDLMKKLSLEPKTKTHDAAEAPKKNAPLNGGNKPNAAIPQMDRSVTPVLQNTDPNIWWYAPYLYGGYDATSEYEDYPRYDGAEMPHPGVYGDTYPGYGFAPYGVYPSPGSPAPTIGLDGQLYGPQHYQYPSPYYQSPSLANAPYSVNQAPASKGEAVSTSAAPDQPPISLDAGKVNSNGVANLAGNGNNGSVPPKSQQNSSVTSNGSYGRGALPNGHPSTGYQDPRFSFDGMRSPVPWYDSAVYSDSQHRLGTNNAVSHVTNSTSGRNQNLRPLPHVMGLNNSRPTSGMPASSGMLNRMYPNSRMYNAFNAGLGFRSSFYDSRTNGRWEVVDSKYKPRGRGNGFYGCVNENLDGLCELNRGPRANRLRNQKGLGSNVTVGVKGQNLLTANGNVEDSSVVPNKDQYNKADFPVDYSDAKFFIIKSYSEDDIHKSVKYSVWASTQNGNKKLDGAYKEAQEKLGGCPVFLFFSVNTSGQFVGVAEMVSPVDFNKTLDYWQQDKWTGCFSVKWHIVKDMPNSMLKHITLENNDNKPVTNSRDTQEVRLEQGLQVLKLFQEHVSKTSILDDFNFYETRQKVMQEKRSKQQLLHKQAAEGKPAVSVGEKEKDGANPRLQTSLEGVTLLKKETNVVGLGERKPSEENGSTTVAIGDVQKVSKPVIVSKPVANGVASVAVRVSSIH</sequence>
<dbReference type="SMR" id="A0A5P1EGL9"/>
<dbReference type="GO" id="GO:0005737">
    <property type="term" value="C:cytoplasm"/>
    <property type="evidence" value="ECO:0007669"/>
    <property type="project" value="UniProtKB-SubCell"/>
</dbReference>
<evidence type="ECO:0000256" key="2">
    <source>
        <dbReference type="ARBA" id="ARBA00022490"/>
    </source>
</evidence>
<feature type="compositionally biased region" description="Basic and acidic residues" evidence="5">
    <location>
        <begin position="26"/>
        <end position="39"/>
    </location>
</feature>
<evidence type="ECO:0000313" key="8">
    <source>
        <dbReference type="Proteomes" id="UP000243459"/>
    </source>
</evidence>
<dbReference type="CDD" id="cd21134">
    <property type="entry name" value="YTH"/>
    <property type="match status" value="1"/>
</dbReference>
<dbReference type="Gramene" id="ONK65048">
    <property type="protein sequence ID" value="ONK65048"/>
    <property type="gene ID" value="A4U43_C07F32970"/>
</dbReference>
<dbReference type="Gene3D" id="3.10.590.10">
    <property type="entry name" value="ph1033 like domains"/>
    <property type="match status" value="1"/>
</dbReference>
<reference evidence="8" key="1">
    <citation type="journal article" date="2017" name="Nat. Commun.">
        <title>The asparagus genome sheds light on the origin and evolution of a young Y chromosome.</title>
        <authorList>
            <person name="Harkess A."/>
            <person name="Zhou J."/>
            <person name="Xu C."/>
            <person name="Bowers J.E."/>
            <person name="Van der Hulst R."/>
            <person name="Ayyampalayam S."/>
            <person name="Mercati F."/>
            <person name="Riccardi P."/>
            <person name="McKain M.R."/>
            <person name="Kakrana A."/>
            <person name="Tang H."/>
            <person name="Ray J."/>
            <person name="Groenendijk J."/>
            <person name="Arikit S."/>
            <person name="Mathioni S.M."/>
            <person name="Nakano M."/>
            <person name="Shan H."/>
            <person name="Telgmann-Rauber A."/>
            <person name="Kanno A."/>
            <person name="Yue Z."/>
            <person name="Chen H."/>
            <person name="Li W."/>
            <person name="Chen Y."/>
            <person name="Xu X."/>
            <person name="Zhang Y."/>
            <person name="Luo S."/>
            <person name="Chen H."/>
            <person name="Gao J."/>
            <person name="Mao Z."/>
            <person name="Pires J.C."/>
            <person name="Luo M."/>
            <person name="Kudrna D."/>
            <person name="Wing R.A."/>
            <person name="Meyers B.C."/>
            <person name="Yi K."/>
            <person name="Kong H."/>
            <person name="Lavrijsen P."/>
            <person name="Sunseri F."/>
            <person name="Falavigna A."/>
            <person name="Ye Y."/>
            <person name="Leebens-Mack J.H."/>
            <person name="Chen G."/>
        </authorList>
    </citation>
    <scope>NUCLEOTIDE SEQUENCE [LARGE SCALE GENOMIC DNA]</scope>
    <source>
        <strain evidence="8">cv. DH0086</strain>
    </source>
</reference>
<dbReference type="GO" id="GO:0061157">
    <property type="term" value="P:mRNA destabilization"/>
    <property type="evidence" value="ECO:0007669"/>
    <property type="project" value="TreeGrafter"/>
</dbReference>
<dbReference type="InterPro" id="IPR007275">
    <property type="entry name" value="YTH_domain"/>
</dbReference>
<feature type="region of interest" description="Disordered" evidence="5">
    <location>
        <begin position="171"/>
        <end position="242"/>
    </location>
</feature>
<keyword evidence="3 4" id="KW-0694">RNA-binding</keyword>
<protein>
    <recommendedName>
        <fullName evidence="4">YTH domain-containing family protein</fullName>
    </recommendedName>
</protein>
<name>A0A5P1EGL9_ASPOF</name>
<feature type="compositionally biased region" description="Low complexity" evidence="5">
    <location>
        <begin position="191"/>
        <end position="208"/>
    </location>
</feature>
<evidence type="ECO:0000256" key="5">
    <source>
        <dbReference type="SAM" id="MobiDB-lite"/>
    </source>
</evidence>
<feature type="domain" description="YTH" evidence="6">
    <location>
        <begin position="433"/>
        <end position="570"/>
    </location>
</feature>
<feature type="region of interest" description="Disordered" evidence="5">
    <location>
        <begin position="605"/>
        <end position="626"/>
    </location>
</feature>